<name>B0P5T8_9FIRM</name>
<reference evidence="2" key="2">
    <citation type="submission" date="2013-09" db="EMBL/GenBank/DDBJ databases">
        <title>Draft genome sequence of Anaerotruncus colihominis(DSM 17241).</title>
        <authorList>
            <person name="Sudarsanam P."/>
            <person name="Ley R."/>
            <person name="Guruge J."/>
            <person name="Turnbaugh P.J."/>
            <person name="Mahowald M."/>
            <person name="Liep D."/>
            <person name="Gordon J."/>
        </authorList>
    </citation>
    <scope>NUCLEOTIDE SEQUENCE</scope>
    <source>
        <strain evidence="2">DSM 17241</strain>
    </source>
</reference>
<dbReference type="Proteomes" id="UP000003803">
    <property type="component" value="Unassembled WGS sequence"/>
</dbReference>
<keyword evidence="1" id="KW-0812">Transmembrane</keyword>
<evidence type="ECO:0000256" key="1">
    <source>
        <dbReference type="SAM" id="Phobius"/>
    </source>
</evidence>
<organism evidence="2 3">
    <name type="scientific">Anaerotruncus colihominis DSM 17241</name>
    <dbReference type="NCBI Taxonomy" id="445972"/>
    <lineage>
        <taxon>Bacteria</taxon>
        <taxon>Bacillati</taxon>
        <taxon>Bacillota</taxon>
        <taxon>Clostridia</taxon>
        <taxon>Eubacteriales</taxon>
        <taxon>Oscillospiraceae</taxon>
        <taxon>Anaerotruncus</taxon>
    </lineage>
</organism>
<keyword evidence="1" id="KW-0472">Membrane</keyword>
<protein>
    <submittedName>
        <fullName evidence="2">Uncharacterized protein</fullName>
    </submittedName>
</protein>
<reference evidence="2" key="1">
    <citation type="submission" date="2007-11" db="EMBL/GenBank/DDBJ databases">
        <authorList>
            <person name="Fulton L."/>
            <person name="Clifton S."/>
            <person name="Fulton B."/>
            <person name="Xu J."/>
            <person name="Minx P."/>
            <person name="Pepin K.H."/>
            <person name="Johnson M."/>
            <person name="Thiruvilangam P."/>
            <person name="Bhonagiri V."/>
            <person name="Nash W.E."/>
            <person name="Mardis E.R."/>
            <person name="Wilson R.K."/>
        </authorList>
    </citation>
    <scope>NUCLEOTIDE SEQUENCE [LARGE SCALE GENOMIC DNA]</scope>
    <source>
        <strain evidence="2">DSM 17241</strain>
    </source>
</reference>
<feature type="transmembrane region" description="Helical" evidence="1">
    <location>
        <begin position="6"/>
        <end position="24"/>
    </location>
</feature>
<evidence type="ECO:0000313" key="2">
    <source>
        <dbReference type="EMBL" id="EDS13096.1"/>
    </source>
</evidence>
<accession>B0P5T8</accession>
<comment type="caution">
    <text evidence="2">The sequence shown here is derived from an EMBL/GenBank/DDBJ whole genome shotgun (WGS) entry which is preliminary data.</text>
</comment>
<sequence length="72" mass="8432">MSFLFFLPFFFVSYFTTLVLLFNMHPVIDVLKNLSAYFPNHICFLKLFTVYFSGRAQKDAPPPFPGLPYPIF</sequence>
<gene>
    <name evidence="2" type="ORF">ANACOL_00111</name>
</gene>
<keyword evidence="3" id="KW-1185">Reference proteome</keyword>
<dbReference type="EMBL" id="ABGD02000003">
    <property type="protein sequence ID" value="EDS13096.1"/>
    <property type="molecule type" value="Genomic_DNA"/>
</dbReference>
<dbReference type="HOGENOM" id="CLU_2713514_0_0_9"/>
<dbReference type="AlphaFoldDB" id="B0P5T8"/>
<evidence type="ECO:0000313" key="3">
    <source>
        <dbReference type="Proteomes" id="UP000003803"/>
    </source>
</evidence>
<keyword evidence="1" id="KW-1133">Transmembrane helix</keyword>
<proteinExistence type="predicted"/>